<dbReference type="KEGG" id="tba:TERMP_02159"/>
<reference evidence="2 3" key="1">
    <citation type="journal article" date="2011" name="J. Bacteriol.">
        <title>Complete genome sequence of the hyperthermophilic, piezophilic, heterotrophic, and carboxydotrophic archaeon Thermococcus barophilus MP.</title>
        <authorList>
            <person name="Vannier P."/>
            <person name="Marteinsson V.T."/>
            <person name="Fridjonsson O.H."/>
            <person name="Oger P."/>
            <person name="Jebbar M."/>
        </authorList>
    </citation>
    <scope>NUCLEOTIDE SEQUENCE [LARGE SCALE GENOMIC DNA]</scope>
    <source>
        <strain evidence="3">DSM 11836 / MP</strain>
    </source>
</reference>
<organism evidence="2 3">
    <name type="scientific">Thermococcus barophilus (strain DSM 11836 / MP)</name>
    <dbReference type="NCBI Taxonomy" id="391623"/>
    <lineage>
        <taxon>Archaea</taxon>
        <taxon>Methanobacteriati</taxon>
        <taxon>Methanobacteriota</taxon>
        <taxon>Thermococci</taxon>
        <taxon>Thermococcales</taxon>
        <taxon>Thermococcaceae</taxon>
        <taxon>Thermococcus</taxon>
    </lineage>
</organism>
<accession>F0LMB0</accession>
<dbReference type="PATRIC" id="fig|391623.17.peg.2155"/>
<keyword evidence="1" id="KW-0812">Transmembrane</keyword>
<keyword evidence="3" id="KW-1185">Reference proteome</keyword>
<dbReference type="EMBL" id="CP002372">
    <property type="protein sequence ID" value="ADT85133.1"/>
    <property type="molecule type" value="Genomic_DNA"/>
</dbReference>
<dbReference type="AlphaFoldDB" id="F0LMB0"/>
<keyword evidence="1" id="KW-0472">Membrane</keyword>
<dbReference type="SUPFAM" id="SSF69304">
    <property type="entry name" value="Tricorn protease N-terminal domain"/>
    <property type="match status" value="1"/>
</dbReference>
<sequence>MRKKLLILCFFMLLFTHLAYSLAINNALIGNPTIFNITNASTQLLVVYFPSEDRFELLNLTSFPCKTNVCSNFTMIPIHCSSQGCLFYGCEGCNRPLPGRVYDHYGYLYPNGEFRELLSFRNDGAVSIFWNRDYYLVLHPFYCFSMWCNLEHFDSLLWLSTIKNGQAVVKKFGYLTGDFRNASLPLLAQKGYLYFVRNLKNGALGIFNQNFTKAVILIDAIPVLKVTSQFPLNNSQLIYDSERVYLLRNKTLYMVKPSKGDYHFPEDFRKVASFSDNLTLIGAYKGRLFLVSNNGTYIYDVENASLKMIVNSKAQMSEFHNGKALLFANSTLYDVSDNIVRVGKINLKTFNASEFHKLFYITLDCRKGHFEEGTNIFWSPKGWLIYNGYSLYFFNGTLRKVLDDASGIKWIGWDGEGFILAGNETVLEFDGQKIKNLTPKLREFLGATSPPSSSAQDSVSLILIVLLFTLMGAYLLRKRERKDED</sequence>
<evidence type="ECO:0000313" key="2">
    <source>
        <dbReference type="EMBL" id="ADT85133.1"/>
    </source>
</evidence>
<dbReference type="eggNOG" id="arCOG02284">
    <property type="taxonomic scope" value="Archaea"/>
</dbReference>
<gene>
    <name evidence="2" type="ordered locus">TERMP_02159</name>
</gene>
<dbReference type="Proteomes" id="UP000007478">
    <property type="component" value="Chromosome"/>
</dbReference>
<feature type="transmembrane region" description="Helical" evidence="1">
    <location>
        <begin position="458"/>
        <end position="476"/>
    </location>
</feature>
<keyword evidence="1" id="KW-1133">Transmembrane helix</keyword>
<protein>
    <submittedName>
        <fullName evidence="2">Uncharacterized protein</fullName>
    </submittedName>
</protein>
<dbReference type="HOGENOM" id="CLU_562170_0_0_2"/>
<name>F0LMB0_THEBM</name>
<evidence type="ECO:0000256" key="1">
    <source>
        <dbReference type="SAM" id="Phobius"/>
    </source>
</evidence>
<proteinExistence type="predicted"/>
<evidence type="ECO:0000313" key="3">
    <source>
        <dbReference type="Proteomes" id="UP000007478"/>
    </source>
</evidence>